<dbReference type="Gene3D" id="2.30.30.1020">
    <property type="entry name" value="CCR4-NOT complex subunit 2/3/5, C-terminal domain"/>
    <property type="match status" value="1"/>
</dbReference>
<dbReference type="InterPro" id="IPR041247">
    <property type="entry name" value="Rad52_fam"/>
</dbReference>
<feature type="domain" description="NOT2/NOT3/NOT5 C-terminal" evidence="6">
    <location>
        <begin position="461"/>
        <end position="586"/>
    </location>
</feature>
<comment type="similarity">
    <text evidence="1">Belongs to the RAD52 family.</text>
</comment>
<dbReference type="GO" id="GO:0000289">
    <property type="term" value="P:nuclear-transcribed mRNA poly(A) tail shortening"/>
    <property type="evidence" value="ECO:0007669"/>
    <property type="project" value="UniProtKB-ARBA"/>
</dbReference>
<feature type="compositionally biased region" description="Basic and acidic residues" evidence="5">
    <location>
        <begin position="1249"/>
        <end position="1274"/>
    </location>
</feature>
<feature type="compositionally biased region" description="Low complexity" evidence="5">
    <location>
        <begin position="1153"/>
        <end position="1163"/>
    </location>
</feature>
<feature type="compositionally biased region" description="Polar residues" evidence="5">
    <location>
        <begin position="1083"/>
        <end position="1106"/>
    </location>
</feature>
<evidence type="ECO:0000256" key="2">
    <source>
        <dbReference type="ARBA" id="ARBA00022763"/>
    </source>
</evidence>
<dbReference type="GO" id="GO:0005634">
    <property type="term" value="C:nucleus"/>
    <property type="evidence" value="ECO:0007669"/>
    <property type="project" value="InterPro"/>
</dbReference>
<feature type="region of interest" description="Disordered" evidence="5">
    <location>
        <begin position="1082"/>
        <end position="1108"/>
    </location>
</feature>
<dbReference type="GO" id="GO:0045002">
    <property type="term" value="P:double-strand break repair via single-strand annealing"/>
    <property type="evidence" value="ECO:0007669"/>
    <property type="project" value="InterPro"/>
</dbReference>
<evidence type="ECO:0000313" key="7">
    <source>
        <dbReference type="EMBL" id="OCB91066.1"/>
    </source>
</evidence>
<dbReference type="PANTHER" id="PTHR12132">
    <property type="entry name" value="DNA REPAIR AND RECOMBINATION PROTEIN RAD52, RAD59"/>
    <property type="match status" value="1"/>
</dbReference>
<feature type="compositionally biased region" description="Polar residues" evidence="5">
    <location>
        <begin position="1226"/>
        <end position="1239"/>
    </location>
</feature>
<dbReference type="EMBL" id="LNZH02000107">
    <property type="protein sequence ID" value="OCB91066.1"/>
    <property type="molecule type" value="Genomic_DNA"/>
</dbReference>
<dbReference type="SUPFAM" id="SSF54768">
    <property type="entry name" value="dsRNA-binding domain-like"/>
    <property type="match status" value="1"/>
</dbReference>
<comment type="caution">
    <text evidence="7">The sequence shown here is derived from an EMBL/GenBank/DDBJ whole genome shotgun (WGS) entry which is preliminary data.</text>
</comment>
<feature type="compositionally biased region" description="Polar residues" evidence="5">
    <location>
        <begin position="903"/>
        <end position="939"/>
    </location>
</feature>
<dbReference type="InterPro" id="IPR007282">
    <property type="entry name" value="NOT2/3/5_C"/>
</dbReference>
<sequence length="1274" mass="135194">MPVPLRQTLNPDNASDASISFYYLTPSSPHHPLHLVFISCGKLVIGQPPQRPPNLGPTQGLGGPFRAPFPPASAFGLPSRNPLQTQGFPGMPNAHRTGAGAAGQSMVLPSPSFLQQRGQAGFPFGNALGQPQQNQQQSQHQHPASQVTSLLGQQLQQQQQQQQQQSQQNASSVIGSASHLPNPSLTTTTGQVNQSSPNEGAGLDPNDFPALGSGTGTTMNASTNSPATTLASSYASQAGTGLTPGTGANGQGAASGSAQTREFTPDDFPALGGQPTSTTQSSQNQPSSQDTSHPPGLNGFETRQTMPPGLLNLSAAQRGLAAAPDADKRAANAKVNNTWNGTNASTSAQQNGSLQPSAPQQLNAPPGVPLPFQQQQTQQPSYGAVADGVLGTSAPGNAGTTSSAAPQTPAQQILMSAADRWGLLGLLNAIKNADADQNLLSIGTDLGTMGLDMQHQGSLFSTFITPWSDSSAAHTVEPDFHLPPCYNVNAPPPGPAKAQAFSEETLFYMFYAHPRDALQEVAAQELFQRNWRFNKELRLWLTKETGRPRNSKTIDNGAGEQGMFTYWDPDMWEKSAKEFTVMYADLENKETPAFAGPTLQPTAQGQQLQAGAVPPSVNSVVQLAQRSQVFYFARAARMPFGQPSPAHSLQLAMNGPMLYAPQMHGSSVIQQPFLDHSITSDAPSFSTDISESSAQKIAMLQAKLDKKLGPEYISQRPGPGGNMKLTYAEGWKIINLANEVFGFNGWSSSIVNLNTDFIDYNEETKKFNVGVSAVIKVTLRDGVYHEDVGYGMLEGSRSKGAALDKCKKEAVTDGIKRALRNFGNLLGNCLYDKQYTQEIVKIKVPPAKFDKNALHRRPEFQEGNSTGTTAPNAAGPSTTTALSAQNAPAKPIVLPKAIGMNSFSATPHKSSNPPNVSATSVPAQVRPPTTSTPLRSVTPQAIPGASGVNRNGSTSLPPKPQPPLNVTDSQPSSVKIVNYPSNIYTSKQAGKTFAASTELKTAFKPLQDLGRADTYSFDSDEDEDFLAALEKAEGDAIYNDRAADLGRPIDEDEGIGGAIELEEEAIYISSSDEKTLVEEKSRQAQALKSKNTNVPSTIVKPDNSNPIPAVSRGIMQPRNFMGARAVASPKPTTESEDEIARQIIAMRQKRRSATAPTSSATPTINENVLPKTSVQNVPAQTPSSSKPQTLSMGGFNFLPGMSAPLSSGMRQGQVANVQAGLKRTVDSTTEASSGISYANAQEAAQARSGVREPFTRLDDRSTADGSDVKRVRIG</sequence>
<evidence type="ECO:0000313" key="8">
    <source>
        <dbReference type="Proteomes" id="UP000757232"/>
    </source>
</evidence>
<feature type="compositionally biased region" description="Low complexity" evidence="5">
    <location>
        <begin position="251"/>
        <end position="260"/>
    </location>
</feature>
<dbReference type="GO" id="GO:0006355">
    <property type="term" value="P:regulation of DNA-templated transcription"/>
    <property type="evidence" value="ECO:0007669"/>
    <property type="project" value="InterPro"/>
</dbReference>
<reference evidence="7" key="1">
    <citation type="submission" date="2016-06" db="EMBL/GenBank/DDBJ databases">
        <title>Draft Genome sequence of the fungus Inonotus baumii.</title>
        <authorList>
            <person name="Zhu H."/>
            <person name="Lin W."/>
        </authorList>
    </citation>
    <scope>NUCLEOTIDE SEQUENCE</scope>
    <source>
        <strain evidence="7">821</strain>
    </source>
</reference>
<dbReference type="NCBIfam" id="TIGR00607">
    <property type="entry name" value="rad52"/>
    <property type="match status" value="1"/>
</dbReference>
<proteinExistence type="inferred from homology"/>
<feature type="compositionally biased region" description="Low complexity" evidence="5">
    <location>
        <begin position="274"/>
        <end position="292"/>
    </location>
</feature>
<feature type="region of interest" description="Disordered" evidence="5">
    <location>
        <begin position="1225"/>
        <end position="1274"/>
    </location>
</feature>
<dbReference type="InterPro" id="IPR004585">
    <property type="entry name" value="DNA_recomb/repair_Rad52"/>
</dbReference>
<dbReference type="Gene3D" id="3.30.390.80">
    <property type="entry name" value="DNA repair protein Rad52/59/22"/>
    <property type="match status" value="1"/>
</dbReference>
<dbReference type="GO" id="GO:0006312">
    <property type="term" value="P:mitotic recombination"/>
    <property type="evidence" value="ECO:0007669"/>
    <property type="project" value="TreeGrafter"/>
</dbReference>
<evidence type="ECO:0000256" key="1">
    <source>
        <dbReference type="ARBA" id="ARBA00006638"/>
    </source>
</evidence>
<dbReference type="OrthoDB" id="25391at2759"/>
<keyword evidence="4" id="KW-0234">DNA repair</keyword>
<dbReference type="Proteomes" id="UP000757232">
    <property type="component" value="Unassembled WGS sequence"/>
</dbReference>
<organism evidence="7 8">
    <name type="scientific">Sanghuangporus baumii</name>
    <name type="common">Phellinus baumii</name>
    <dbReference type="NCBI Taxonomy" id="108892"/>
    <lineage>
        <taxon>Eukaryota</taxon>
        <taxon>Fungi</taxon>
        <taxon>Dikarya</taxon>
        <taxon>Basidiomycota</taxon>
        <taxon>Agaricomycotina</taxon>
        <taxon>Agaricomycetes</taxon>
        <taxon>Hymenochaetales</taxon>
        <taxon>Hymenochaetaceae</taxon>
        <taxon>Sanghuangporus</taxon>
    </lineage>
</organism>
<keyword evidence="2" id="KW-0227">DNA damage</keyword>
<feature type="compositionally biased region" description="Low complexity" evidence="5">
    <location>
        <begin position="153"/>
        <end position="168"/>
    </location>
</feature>
<feature type="region of interest" description="Disordered" evidence="5">
    <location>
        <begin position="1147"/>
        <end position="1192"/>
    </location>
</feature>
<feature type="region of interest" description="Disordered" evidence="5">
    <location>
        <begin position="859"/>
        <end position="886"/>
    </location>
</feature>
<feature type="compositionally biased region" description="Low complexity" evidence="5">
    <location>
        <begin position="125"/>
        <end position="146"/>
    </location>
</feature>
<protein>
    <recommendedName>
        <fullName evidence="6">NOT2/NOT3/NOT5 C-terminal domain-containing protein</fullName>
    </recommendedName>
</protein>
<dbReference type="InterPro" id="IPR042525">
    <property type="entry name" value="Rad52_Rad59_Rad22_sf"/>
</dbReference>
<dbReference type="InterPro" id="IPR007232">
    <property type="entry name" value="Rad52_Rad59_Rad22"/>
</dbReference>
<feature type="compositionally biased region" description="Polar residues" evidence="5">
    <location>
        <begin position="169"/>
        <end position="198"/>
    </location>
</feature>
<dbReference type="InterPro" id="IPR038635">
    <property type="entry name" value="CCR4-NOT_su2/3/5_C_sf"/>
</dbReference>
<evidence type="ECO:0000256" key="5">
    <source>
        <dbReference type="SAM" id="MobiDB-lite"/>
    </source>
</evidence>
<feature type="region of interest" description="Disordered" evidence="5">
    <location>
        <begin position="337"/>
        <end position="407"/>
    </location>
</feature>
<dbReference type="GO" id="GO:0030015">
    <property type="term" value="C:CCR4-NOT core complex"/>
    <property type="evidence" value="ECO:0007669"/>
    <property type="project" value="UniProtKB-ARBA"/>
</dbReference>
<dbReference type="Pfam" id="PF04153">
    <property type="entry name" value="NOT2_3_5_C"/>
    <property type="match status" value="1"/>
</dbReference>
<gene>
    <name evidence="7" type="ORF">A7U60_g1703</name>
</gene>
<accession>A0A9Q5NBG2</accession>
<keyword evidence="3" id="KW-0233">DNA recombination</keyword>
<dbReference type="Pfam" id="PF04098">
    <property type="entry name" value="Rad52_Rad22"/>
    <property type="match status" value="1"/>
</dbReference>
<name>A0A9Q5NBG2_SANBA</name>
<dbReference type="GO" id="GO:0003697">
    <property type="term" value="F:single-stranded DNA binding"/>
    <property type="evidence" value="ECO:0007669"/>
    <property type="project" value="UniProtKB-ARBA"/>
</dbReference>
<dbReference type="GO" id="GO:0000730">
    <property type="term" value="P:DNA recombinase assembly"/>
    <property type="evidence" value="ECO:0007669"/>
    <property type="project" value="InterPro"/>
</dbReference>
<evidence type="ECO:0000256" key="4">
    <source>
        <dbReference type="ARBA" id="ARBA00023204"/>
    </source>
</evidence>
<feature type="compositionally biased region" description="Polar residues" evidence="5">
    <location>
        <begin position="862"/>
        <end position="886"/>
    </location>
</feature>
<evidence type="ECO:0000259" key="6">
    <source>
        <dbReference type="Pfam" id="PF04153"/>
    </source>
</evidence>
<feature type="compositionally biased region" description="Polar residues" evidence="5">
    <location>
        <begin position="1164"/>
        <end position="1191"/>
    </location>
</feature>
<feature type="compositionally biased region" description="Polar residues" evidence="5">
    <location>
        <begin position="394"/>
        <end position="407"/>
    </location>
</feature>
<feature type="region of interest" description="Disordered" evidence="5">
    <location>
        <begin position="903"/>
        <end position="972"/>
    </location>
</feature>
<dbReference type="PANTHER" id="PTHR12132:SF1">
    <property type="entry name" value="DNA REPAIR PROTEIN RAD52 HOMOLOG"/>
    <property type="match status" value="1"/>
</dbReference>
<dbReference type="FunFam" id="3.30.390.80:FF:000001">
    <property type="entry name" value="DNA repair protein RAD52 homolog"/>
    <property type="match status" value="1"/>
</dbReference>
<dbReference type="AlphaFoldDB" id="A0A9Q5NBG2"/>
<feature type="compositionally biased region" description="Polar residues" evidence="5">
    <location>
        <begin position="337"/>
        <end position="363"/>
    </location>
</feature>
<feature type="region of interest" description="Disordered" evidence="5">
    <location>
        <begin position="76"/>
        <end position="307"/>
    </location>
</feature>
<feature type="compositionally biased region" description="Polar residues" evidence="5">
    <location>
        <begin position="216"/>
        <end position="240"/>
    </location>
</feature>
<keyword evidence="8" id="KW-1185">Reference proteome</keyword>
<evidence type="ECO:0000256" key="3">
    <source>
        <dbReference type="ARBA" id="ARBA00023172"/>
    </source>
</evidence>